<name>G3ASS5_SPAPN</name>
<evidence type="ECO:0000259" key="6">
    <source>
        <dbReference type="Pfam" id="PF02558"/>
    </source>
</evidence>
<dbReference type="OrthoDB" id="73846at2759"/>
<dbReference type="Proteomes" id="UP000000709">
    <property type="component" value="Unassembled WGS sequence"/>
</dbReference>
<dbReference type="PANTHER" id="PTHR43765:SF2">
    <property type="entry name" value="2-DEHYDROPANTOATE 2-REDUCTASE"/>
    <property type="match status" value="1"/>
</dbReference>
<protein>
    <recommendedName>
        <fullName evidence="2">2-dehydropantoate 2-reductase</fullName>
        <ecNumber evidence="2">1.1.1.169</ecNumber>
    </recommendedName>
    <alternativeName>
        <fullName evidence="5">Ketopantoate reductase</fullName>
    </alternativeName>
</protein>
<dbReference type="STRING" id="619300.G3ASS5"/>
<feature type="domain" description="Ketopantoate reductase N-terminal" evidence="6">
    <location>
        <begin position="8"/>
        <end position="174"/>
    </location>
</feature>
<comment type="similarity">
    <text evidence="1">Belongs to the ketopantoate reductase family.</text>
</comment>
<dbReference type="eggNOG" id="ENOG502QPT5">
    <property type="taxonomic scope" value="Eukaryota"/>
</dbReference>
<dbReference type="Gene3D" id="1.10.1040.10">
    <property type="entry name" value="N-(1-d-carboxylethyl)-l-norvaline Dehydrogenase, domain 2"/>
    <property type="match status" value="1"/>
</dbReference>
<dbReference type="InterPro" id="IPR013328">
    <property type="entry name" value="6PGD_dom2"/>
</dbReference>
<accession>G3ASS5</accession>
<dbReference type="SUPFAM" id="SSF48179">
    <property type="entry name" value="6-phosphogluconate dehydrogenase C-terminal domain-like"/>
    <property type="match status" value="1"/>
</dbReference>
<dbReference type="SUPFAM" id="SSF51735">
    <property type="entry name" value="NAD(P)-binding Rossmann-fold domains"/>
    <property type="match status" value="1"/>
</dbReference>
<dbReference type="InterPro" id="IPR013332">
    <property type="entry name" value="KPR_N"/>
</dbReference>
<dbReference type="Pfam" id="PF02558">
    <property type="entry name" value="ApbA"/>
    <property type="match status" value="1"/>
</dbReference>
<keyword evidence="3" id="KW-0521">NADP</keyword>
<dbReference type="InterPro" id="IPR050838">
    <property type="entry name" value="Ketopantoate_reductase"/>
</dbReference>
<reference evidence="8 9" key="1">
    <citation type="journal article" date="2011" name="Proc. Natl. Acad. Sci. U.S.A.">
        <title>Comparative genomics of xylose-fermenting fungi for enhanced biofuel production.</title>
        <authorList>
            <person name="Wohlbach D.J."/>
            <person name="Kuo A."/>
            <person name="Sato T.K."/>
            <person name="Potts K.M."/>
            <person name="Salamov A.A."/>
            <person name="LaButti K.M."/>
            <person name="Sun H."/>
            <person name="Clum A."/>
            <person name="Pangilinan J.L."/>
            <person name="Lindquist E.A."/>
            <person name="Lucas S."/>
            <person name="Lapidus A."/>
            <person name="Jin M."/>
            <person name="Gunawan C."/>
            <person name="Balan V."/>
            <person name="Dale B.E."/>
            <person name="Jeffries T.W."/>
            <person name="Zinkel R."/>
            <person name="Barry K.W."/>
            <person name="Grigoriev I.V."/>
            <person name="Gasch A.P."/>
        </authorList>
    </citation>
    <scope>NUCLEOTIDE SEQUENCE [LARGE SCALE GENOMIC DNA]</scope>
    <source>
        <strain evidence="9">NRRL Y-27907 / 11-Y1</strain>
    </source>
</reference>
<sequence length="358" mass="39454">MSKTTANVHILGAGAMGSLLAHDLKQQFPQDFHPTLLVKPGKSLDSNTQTIKLARQIGPNWTTDSVTVDALKPSDFLSSVTKYEKSGHIDNLIISTKAHQTASALLPFIPYISEKSNILIVQNGMGIPSLLKEKFWARNCPNIYEVVATHGAYIDDDGVVRHAAPGKLTIAKFPGENKQDTPAIVQMLLDTPTLNATLVDYEQFLVIQCEKLVVNCCINPLSALFDCFNGELLYGGDQLSSMYKRIINEAITVLYLEYPMLNQITEASIYLNPERLFTHVVSTTEATAKNSSSMRQDVRMLRLTEVDNMNGYISYLGKKHKSGTLGNAMICDLVKMKLAINKGVNQATTDSLLDISLK</sequence>
<dbReference type="Pfam" id="PF08546">
    <property type="entry name" value="ApbA_C"/>
    <property type="match status" value="1"/>
</dbReference>
<dbReference type="KEGG" id="spaa:SPAPADRAFT_63055"/>
<dbReference type="GO" id="GO:0008677">
    <property type="term" value="F:2-dehydropantoate 2-reductase activity"/>
    <property type="evidence" value="ECO:0007669"/>
    <property type="project" value="UniProtKB-EC"/>
</dbReference>
<dbReference type="InParanoid" id="G3ASS5"/>
<evidence type="ECO:0000256" key="4">
    <source>
        <dbReference type="ARBA" id="ARBA00023002"/>
    </source>
</evidence>
<evidence type="ECO:0000313" key="8">
    <source>
        <dbReference type="EMBL" id="EGW31139.1"/>
    </source>
</evidence>
<dbReference type="GeneID" id="18874573"/>
<dbReference type="InterPro" id="IPR008927">
    <property type="entry name" value="6-PGluconate_DH-like_C_sf"/>
</dbReference>
<dbReference type="NCBIfam" id="TIGR00745">
    <property type="entry name" value="apbA_panE"/>
    <property type="match status" value="1"/>
</dbReference>
<gene>
    <name evidence="8" type="ORF">SPAPADRAFT_63055</name>
</gene>
<dbReference type="EMBL" id="GL996504">
    <property type="protein sequence ID" value="EGW31139.1"/>
    <property type="molecule type" value="Genomic_DNA"/>
</dbReference>
<keyword evidence="9" id="KW-1185">Reference proteome</keyword>
<dbReference type="RefSeq" id="XP_007377172.1">
    <property type="nucleotide sequence ID" value="XM_007377110.1"/>
</dbReference>
<dbReference type="GO" id="GO:0050661">
    <property type="term" value="F:NADP binding"/>
    <property type="evidence" value="ECO:0007669"/>
    <property type="project" value="TreeGrafter"/>
</dbReference>
<feature type="domain" description="Ketopantoate reductase C-terminal" evidence="7">
    <location>
        <begin position="206"/>
        <end position="337"/>
    </location>
</feature>
<keyword evidence="4" id="KW-0560">Oxidoreductase</keyword>
<dbReference type="AlphaFoldDB" id="G3ASS5"/>
<evidence type="ECO:0000256" key="2">
    <source>
        <dbReference type="ARBA" id="ARBA00013014"/>
    </source>
</evidence>
<dbReference type="Gene3D" id="3.40.50.720">
    <property type="entry name" value="NAD(P)-binding Rossmann-like Domain"/>
    <property type="match status" value="1"/>
</dbReference>
<evidence type="ECO:0000256" key="1">
    <source>
        <dbReference type="ARBA" id="ARBA00007870"/>
    </source>
</evidence>
<evidence type="ECO:0000256" key="5">
    <source>
        <dbReference type="ARBA" id="ARBA00032024"/>
    </source>
</evidence>
<dbReference type="HOGENOM" id="CLU_031468_10_2_1"/>
<evidence type="ECO:0000256" key="3">
    <source>
        <dbReference type="ARBA" id="ARBA00022857"/>
    </source>
</evidence>
<dbReference type="InterPro" id="IPR003710">
    <property type="entry name" value="ApbA"/>
</dbReference>
<evidence type="ECO:0000259" key="7">
    <source>
        <dbReference type="Pfam" id="PF08546"/>
    </source>
</evidence>
<organism evidence="9">
    <name type="scientific">Spathaspora passalidarum (strain NRRL Y-27907 / 11-Y1)</name>
    <dbReference type="NCBI Taxonomy" id="619300"/>
    <lineage>
        <taxon>Eukaryota</taxon>
        <taxon>Fungi</taxon>
        <taxon>Dikarya</taxon>
        <taxon>Ascomycota</taxon>
        <taxon>Saccharomycotina</taxon>
        <taxon>Pichiomycetes</taxon>
        <taxon>Debaryomycetaceae</taxon>
        <taxon>Spathaspora</taxon>
    </lineage>
</organism>
<dbReference type="InterPro" id="IPR036291">
    <property type="entry name" value="NAD(P)-bd_dom_sf"/>
</dbReference>
<dbReference type="FunCoup" id="G3ASS5">
    <property type="interactions" value="127"/>
</dbReference>
<dbReference type="InterPro" id="IPR013752">
    <property type="entry name" value="KPA_reductase"/>
</dbReference>
<dbReference type="PANTHER" id="PTHR43765">
    <property type="entry name" value="2-DEHYDROPANTOATE 2-REDUCTASE-RELATED"/>
    <property type="match status" value="1"/>
</dbReference>
<dbReference type="GO" id="GO:0015940">
    <property type="term" value="P:pantothenate biosynthetic process"/>
    <property type="evidence" value="ECO:0007669"/>
    <property type="project" value="InterPro"/>
</dbReference>
<dbReference type="OMA" id="KFLVNCC"/>
<dbReference type="EC" id="1.1.1.169" evidence="2"/>
<dbReference type="GO" id="GO:0005739">
    <property type="term" value="C:mitochondrion"/>
    <property type="evidence" value="ECO:0007669"/>
    <property type="project" value="TreeGrafter"/>
</dbReference>
<proteinExistence type="inferred from homology"/>
<evidence type="ECO:0000313" key="9">
    <source>
        <dbReference type="Proteomes" id="UP000000709"/>
    </source>
</evidence>